<dbReference type="SUPFAM" id="SSF103039">
    <property type="entry name" value="CheC-like"/>
    <property type="match status" value="1"/>
</dbReference>
<evidence type="ECO:0000313" key="3">
    <source>
        <dbReference type="Proteomes" id="UP000198393"/>
    </source>
</evidence>
<dbReference type="Proteomes" id="UP000198393">
    <property type="component" value="Unassembled WGS sequence"/>
</dbReference>
<keyword evidence="3" id="KW-1185">Reference proteome</keyword>
<keyword evidence="1" id="KW-0145">Chemotaxis</keyword>
<dbReference type="AlphaFoldDB" id="A0A239H1T2"/>
<proteinExistence type="predicted"/>
<evidence type="ECO:0000256" key="1">
    <source>
        <dbReference type="ARBA" id="ARBA00022500"/>
    </source>
</evidence>
<evidence type="ECO:0008006" key="4">
    <source>
        <dbReference type="Google" id="ProtNLM"/>
    </source>
</evidence>
<evidence type="ECO:0000313" key="2">
    <source>
        <dbReference type="EMBL" id="SNS75085.1"/>
    </source>
</evidence>
<dbReference type="RefSeq" id="WP_089355859.1">
    <property type="nucleotide sequence ID" value="NZ_FZPD01000002.1"/>
</dbReference>
<protein>
    <recommendedName>
        <fullName evidence="4">Chemotaxis protein CheY-P-specific phosphatase CheC</fullName>
    </recommendedName>
</protein>
<name>A0A239H1T2_EKHLU</name>
<dbReference type="Gene3D" id="3.40.1550.10">
    <property type="entry name" value="CheC-like"/>
    <property type="match status" value="1"/>
</dbReference>
<dbReference type="OrthoDB" id="967598at2"/>
<organism evidence="2 3">
    <name type="scientific">Ekhidna lutea</name>
    <dbReference type="NCBI Taxonomy" id="447679"/>
    <lineage>
        <taxon>Bacteria</taxon>
        <taxon>Pseudomonadati</taxon>
        <taxon>Bacteroidota</taxon>
        <taxon>Cytophagia</taxon>
        <taxon>Cytophagales</taxon>
        <taxon>Reichenbachiellaceae</taxon>
        <taxon>Ekhidna</taxon>
    </lineage>
</organism>
<gene>
    <name evidence="2" type="ORF">SAMN05421640_1098</name>
</gene>
<sequence>MIADLNDSEMKVATKLIFDGLSMAKASMEQILQSPVSIEQIDYVNAELETSRFGGANQDVHLIKTELMGELKGTSHLIFSEKEVSKLYEACLPEKIVKDDSKESMIMKLGFLTEIDNMVSAAVITEFSNFLGVEIYGNVPSLKVLKATELNDFIDKESSEFESMIHFKAVLHGKELDICPDFIWVFHNKFVDKIKDLV</sequence>
<dbReference type="GO" id="GO:0006935">
    <property type="term" value="P:chemotaxis"/>
    <property type="evidence" value="ECO:0007669"/>
    <property type="project" value="UniProtKB-KW"/>
</dbReference>
<accession>A0A239H1T2</accession>
<reference evidence="2 3" key="1">
    <citation type="submission" date="2017-06" db="EMBL/GenBank/DDBJ databases">
        <authorList>
            <person name="Kim H.J."/>
            <person name="Triplett B.A."/>
        </authorList>
    </citation>
    <scope>NUCLEOTIDE SEQUENCE [LARGE SCALE GENOMIC DNA]</scope>
    <source>
        <strain evidence="2 3">DSM 19307</strain>
    </source>
</reference>
<dbReference type="EMBL" id="FZPD01000002">
    <property type="protein sequence ID" value="SNS75085.1"/>
    <property type="molecule type" value="Genomic_DNA"/>
</dbReference>
<dbReference type="InterPro" id="IPR028976">
    <property type="entry name" value="CheC-like_sf"/>
</dbReference>